<evidence type="ECO:0000313" key="2">
    <source>
        <dbReference type="Proteomes" id="UP000239415"/>
    </source>
</evidence>
<proteinExistence type="predicted"/>
<reference evidence="1 2" key="1">
    <citation type="submission" date="2018-03" db="EMBL/GenBank/DDBJ databases">
        <title>Genomic Encyclopedia of Archaeal and Bacterial Type Strains, Phase II (KMG-II): from individual species to whole genera.</title>
        <authorList>
            <person name="Goeker M."/>
        </authorList>
    </citation>
    <scope>NUCLEOTIDE SEQUENCE [LARGE SCALE GENOMIC DNA]</scope>
    <source>
        <strain evidence="1 2">DSM 43146</strain>
    </source>
</reference>
<evidence type="ECO:0000313" key="1">
    <source>
        <dbReference type="EMBL" id="PRX25556.1"/>
    </source>
</evidence>
<protein>
    <submittedName>
        <fullName evidence="1">Uncharacterized protein</fullName>
    </submittedName>
</protein>
<organism evidence="1 2">
    <name type="scientific">Actinoplanes italicus</name>
    <dbReference type="NCBI Taxonomy" id="113567"/>
    <lineage>
        <taxon>Bacteria</taxon>
        <taxon>Bacillati</taxon>
        <taxon>Actinomycetota</taxon>
        <taxon>Actinomycetes</taxon>
        <taxon>Micromonosporales</taxon>
        <taxon>Micromonosporaceae</taxon>
        <taxon>Actinoplanes</taxon>
    </lineage>
</organism>
<keyword evidence="2" id="KW-1185">Reference proteome</keyword>
<accession>A0A2T0KP95</accession>
<comment type="caution">
    <text evidence="1">The sequence shown here is derived from an EMBL/GenBank/DDBJ whole genome shotgun (WGS) entry which is preliminary data.</text>
</comment>
<dbReference type="EMBL" id="PVMZ01000001">
    <property type="protein sequence ID" value="PRX25556.1"/>
    <property type="molecule type" value="Genomic_DNA"/>
</dbReference>
<name>A0A2T0KP95_9ACTN</name>
<dbReference type="AlphaFoldDB" id="A0A2T0KP95"/>
<dbReference type="RefSeq" id="WP_146168953.1">
    <property type="nucleotide sequence ID" value="NZ_BOMO01000024.1"/>
</dbReference>
<sequence length="324" mass="35168">MGRILVVPHVPTFVEDVMEVLGDLRDADITVIDYPDARVWEEAAMVVVDGRAEELMKRMPARRDTYLVTVGLLGLNAIKTRERLAWRYEHVTVLELPHHAELLREFAEQARDAGPRTALRVGVVGGHGGAGTTTLAVSLAGAAALSGRPTLLLDGDRLSAGIAKRIKEGYTRQRPDRLKVLDRAELEFSGASLATAMDEVAADVVIIDFGRDLDPMRLAAARRCDVVLVVADVTRNLAATRLMLEQLRIEQVGFVVVPRTCGDHWAQLLAGDFTAPLADELPPRPARGLDHEGAVDLRDARGDLIAYASGLLDLMPELAAEAAV</sequence>
<dbReference type="SUPFAM" id="SSF52540">
    <property type="entry name" value="P-loop containing nucleoside triphosphate hydrolases"/>
    <property type="match status" value="1"/>
</dbReference>
<gene>
    <name evidence="1" type="ORF">CLV67_101273</name>
</gene>
<dbReference type="InterPro" id="IPR027417">
    <property type="entry name" value="P-loop_NTPase"/>
</dbReference>
<dbReference type="Gene3D" id="3.40.50.300">
    <property type="entry name" value="P-loop containing nucleotide triphosphate hydrolases"/>
    <property type="match status" value="1"/>
</dbReference>
<dbReference type="Proteomes" id="UP000239415">
    <property type="component" value="Unassembled WGS sequence"/>
</dbReference>